<dbReference type="Proteomes" id="UP000245207">
    <property type="component" value="Unassembled WGS sequence"/>
</dbReference>
<reference evidence="1 2" key="1">
    <citation type="journal article" date="2018" name="Mol. Plant">
        <title>The genome of Artemisia annua provides insight into the evolution of Asteraceae family and artemisinin biosynthesis.</title>
        <authorList>
            <person name="Shen Q."/>
            <person name="Zhang L."/>
            <person name="Liao Z."/>
            <person name="Wang S."/>
            <person name="Yan T."/>
            <person name="Shi P."/>
            <person name="Liu M."/>
            <person name="Fu X."/>
            <person name="Pan Q."/>
            <person name="Wang Y."/>
            <person name="Lv Z."/>
            <person name="Lu X."/>
            <person name="Zhang F."/>
            <person name="Jiang W."/>
            <person name="Ma Y."/>
            <person name="Chen M."/>
            <person name="Hao X."/>
            <person name="Li L."/>
            <person name="Tang Y."/>
            <person name="Lv G."/>
            <person name="Zhou Y."/>
            <person name="Sun X."/>
            <person name="Brodelius P.E."/>
            <person name="Rose J.K.C."/>
            <person name="Tang K."/>
        </authorList>
    </citation>
    <scope>NUCLEOTIDE SEQUENCE [LARGE SCALE GENOMIC DNA]</scope>
    <source>
        <strain evidence="2">cv. Huhao1</strain>
        <tissue evidence="1">Leaf</tissue>
    </source>
</reference>
<name>A0A2U1L0I2_ARTAN</name>
<sequence length="60" mass="6804">MSSASLKLISWAVFGRIIRSDIFASGWSCCDLRSSGDGRRIFRWPPDCGRRIWSKLLVEG</sequence>
<comment type="caution">
    <text evidence="1">The sequence shown here is derived from an EMBL/GenBank/DDBJ whole genome shotgun (WGS) entry which is preliminary data.</text>
</comment>
<keyword evidence="2" id="KW-1185">Reference proteome</keyword>
<evidence type="ECO:0000313" key="1">
    <source>
        <dbReference type="EMBL" id="PWA42506.1"/>
    </source>
</evidence>
<gene>
    <name evidence="1" type="ORF">CTI12_AA543400</name>
</gene>
<dbReference type="EMBL" id="PKPP01012353">
    <property type="protein sequence ID" value="PWA42506.1"/>
    <property type="molecule type" value="Genomic_DNA"/>
</dbReference>
<evidence type="ECO:0000313" key="2">
    <source>
        <dbReference type="Proteomes" id="UP000245207"/>
    </source>
</evidence>
<proteinExistence type="predicted"/>
<organism evidence="1 2">
    <name type="scientific">Artemisia annua</name>
    <name type="common">Sweet wormwood</name>
    <dbReference type="NCBI Taxonomy" id="35608"/>
    <lineage>
        <taxon>Eukaryota</taxon>
        <taxon>Viridiplantae</taxon>
        <taxon>Streptophyta</taxon>
        <taxon>Embryophyta</taxon>
        <taxon>Tracheophyta</taxon>
        <taxon>Spermatophyta</taxon>
        <taxon>Magnoliopsida</taxon>
        <taxon>eudicotyledons</taxon>
        <taxon>Gunneridae</taxon>
        <taxon>Pentapetalae</taxon>
        <taxon>asterids</taxon>
        <taxon>campanulids</taxon>
        <taxon>Asterales</taxon>
        <taxon>Asteraceae</taxon>
        <taxon>Asteroideae</taxon>
        <taxon>Anthemideae</taxon>
        <taxon>Artemisiinae</taxon>
        <taxon>Artemisia</taxon>
    </lineage>
</organism>
<dbReference type="AlphaFoldDB" id="A0A2U1L0I2"/>
<accession>A0A2U1L0I2</accession>
<protein>
    <submittedName>
        <fullName evidence="1">Uncharacterized protein</fullName>
    </submittedName>
</protein>